<feature type="domain" description="Plastocyanin-like" evidence="3">
    <location>
        <begin position="1"/>
        <end position="63"/>
    </location>
</feature>
<dbReference type="Pfam" id="PF07731">
    <property type="entry name" value="Cu-oxidase_2"/>
    <property type="match status" value="1"/>
</dbReference>
<gene>
    <name evidence="5" type="ORF">CXB51_021318</name>
</gene>
<feature type="domain" description="Plastocyanin-like" evidence="4">
    <location>
        <begin position="161"/>
        <end position="249"/>
    </location>
</feature>
<dbReference type="SUPFAM" id="SSF49503">
    <property type="entry name" value="Cupredoxins"/>
    <property type="match status" value="2"/>
</dbReference>
<evidence type="ECO:0000256" key="2">
    <source>
        <dbReference type="ARBA" id="ARBA00023180"/>
    </source>
</evidence>
<dbReference type="InterPro" id="IPR011706">
    <property type="entry name" value="Cu-oxidase_C"/>
</dbReference>
<reference evidence="5 6" key="1">
    <citation type="journal article" date="2021" name="bioRxiv">
        <title>The Gossypium anomalum genome as a resource for cotton improvement and evolutionary analysis of hybrid incompatibility.</title>
        <authorList>
            <person name="Grover C.E."/>
            <person name="Yuan D."/>
            <person name="Arick M.A."/>
            <person name="Miller E.R."/>
            <person name="Hu G."/>
            <person name="Peterson D.G."/>
            <person name="Wendel J.F."/>
            <person name="Udall J.A."/>
        </authorList>
    </citation>
    <scope>NUCLEOTIDE SEQUENCE [LARGE SCALE GENOMIC DNA]</scope>
    <source>
        <strain evidence="5">JFW-Udall</strain>
        <tissue evidence="5">Leaf</tissue>
    </source>
</reference>
<evidence type="ECO:0000313" key="6">
    <source>
        <dbReference type="Proteomes" id="UP000701853"/>
    </source>
</evidence>
<name>A0A8J5YM30_9ROSI</name>
<dbReference type="GO" id="GO:0016491">
    <property type="term" value="F:oxidoreductase activity"/>
    <property type="evidence" value="ECO:0007669"/>
    <property type="project" value="InterPro"/>
</dbReference>
<dbReference type="Proteomes" id="UP000701853">
    <property type="component" value="Chromosome 8"/>
</dbReference>
<sequence>MKLVEMEGSHTMQNEYKSLDVHVGQCFAVLVKADQDPEDYYVVASTRFTRRQVTATGIILYKNGKGPDSPELPPPPVGWAWSLRHETKSKLNAPHRRPKPTLNQFRTFRWNLTASAARPNPQGSYKCGAIHITRTIKLANTAGEVDERIRVRYDPDYPPEKTETIQEKPIVPNITHRHFVEIIFENQETAIQSYHLSGYSFFAVAIETGTWSPEKRKHYNLLDAVSRHTIQVFPKSWAAILLTFDNCGM</sequence>
<comment type="similarity">
    <text evidence="1">Belongs to the multicopper oxidase family.</text>
</comment>
<evidence type="ECO:0008006" key="7">
    <source>
        <dbReference type="Google" id="ProtNLM"/>
    </source>
</evidence>
<dbReference type="InterPro" id="IPR045087">
    <property type="entry name" value="Cu-oxidase_fam"/>
</dbReference>
<keyword evidence="6" id="KW-1185">Reference proteome</keyword>
<evidence type="ECO:0000259" key="3">
    <source>
        <dbReference type="Pfam" id="PF00394"/>
    </source>
</evidence>
<dbReference type="PANTHER" id="PTHR11709:SF309">
    <property type="entry name" value="L-ASCORBATE OXIDASE HOMOLOG"/>
    <property type="match status" value="1"/>
</dbReference>
<dbReference type="Gene3D" id="2.60.40.420">
    <property type="entry name" value="Cupredoxins - blue copper proteins"/>
    <property type="match status" value="2"/>
</dbReference>
<evidence type="ECO:0000259" key="4">
    <source>
        <dbReference type="Pfam" id="PF07731"/>
    </source>
</evidence>
<accession>A0A8J5YM30</accession>
<dbReference type="AlphaFoldDB" id="A0A8J5YM30"/>
<dbReference type="GO" id="GO:0005507">
    <property type="term" value="F:copper ion binding"/>
    <property type="evidence" value="ECO:0007669"/>
    <property type="project" value="InterPro"/>
</dbReference>
<dbReference type="Pfam" id="PF00394">
    <property type="entry name" value="Cu-oxidase"/>
    <property type="match status" value="1"/>
</dbReference>
<evidence type="ECO:0000256" key="1">
    <source>
        <dbReference type="ARBA" id="ARBA00010609"/>
    </source>
</evidence>
<dbReference type="EMBL" id="JAHUZN010000008">
    <property type="protein sequence ID" value="KAG8484892.1"/>
    <property type="molecule type" value="Genomic_DNA"/>
</dbReference>
<dbReference type="InterPro" id="IPR008972">
    <property type="entry name" value="Cupredoxin"/>
</dbReference>
<organism evidence="5 6">
    <name type="scientific">Gossypium anomalum</name>
    <dbReference type="NCBI Taxonomy" id="47600"/>
    <lineage>
        <taxon>Eukaryota</taxon>
        <taxon>Viridiplantae</taxon>
        <taxon>Streptophyta</taxon>
        <taxon>Embryophyta</taxon>
        <taxon>Tracheophyta</taxon>
        <taxon>Spermatophyta</taxon>
        <taxon>Magnoliopsida</taxon>
        <taxon>eudicotyledons</taxon>
        <taxon>Gunneridae</taxon>
        <taxon>Pentapetalae</taxon>
        <taxon>rosids</taxon>
        <taxon>malvids</taxon>
        <taxon>Malvales</taxon>
        <taxon>Malvaceae</taxon>
        <taxon>Malvoideae</taxon>
        <taxon>Gossypium</taxon>
    </lineage>
</organism>
<dbReference type="OrthoDB" id="2121828at2759"/>
<proteinExistence type="inferred from homology"/>
<dbReference type="InterPro" id="IPR001117">
    <property type="entry name" value="Cu-oxidase_2nd"/>
</dbReference>
<protein>
    <recommendedName>
        <fullName evidence="7">Plastocyanin-like domain-containing protein</fullName>
    </recommendedName>
</protein>
<keyword evidence="2" id="KW-0325">Glycoprotein</keyword>
<dbReference type="PANTHER" id="PTHR11709">
    <property type="entry name" value="MULTI-COPPER OXIDASE"/>
    <property type="match status" value="1"/>
</dbReference>
<evidence type="ECO:0000313" key="5">
    <source>
        <dbReference type="EMBL" id="KAG8484892.1"/>
    </source>
</evidence>
<comment type="caution">
    <text evidence="5">The sequence shown here is derived from an EMBL/GenBank/DDBJ whole genome shotgun (WGS) entry which is preliminary data.</text>
</comment>